<keyword evidence="12" id="KW-1185">Reference proteome</keyword>
<evidence type="ECO:0000259" key="10">
    <source>
        <dbReference type="PROSITE" id="PS50262"/>
    </source>
</evidence>
<feature type="transmembrane region" description="Helical" evidence="9">
    <location>
        <begin position="286"/>
        <end position="308"/>
    </location>
</feature>
<dbReference type="PRINTS" id="PR00237">
    <property type="entry name" value="GPCRRHODOPSN"/>
</dbReference>
<dbReference type="InterPro" id="IPR050569">
    <property type="entry name" value="TAAR"/>
</dbReference>
<keyword evidence="5" id="KW-0297">G-protein coupled receptor</keyword>
<dbReference type="InterPro" id="IPR017452">
    <property type="entry name" value="GPCR_Rhodpsn_7TM"/>
</dbReference>
<reference evidence="11" key="1">
    <citation type="journal article" date="2023" name="G3 (Bethesda)">
        <title>Whole genome assembly and annotation of the endangered Caribbean coral Acropora cervicornis.</title>
        <authorList>
            <person name="Selwyn J.D."/>
            <person name="Vollmer S.V."/>
        </authorList>
    </citation>
    <scope>NUCLEOTIDE SEQUENCE</scope>
    <source>
        <strain evidence="11">K2</strain>
    </source>
</reference>
<accession>A0AAD9VBU7</accession>
<protein>
    <submittedName>
        <fullName evidence="11">Adrenocorticotropic hormone receptor</fullName>
    </submittedName>
</protein>
<dbReference type="Proteomes" id="UP001249851">
    <property type="component" value="Unassembled WGS sequence"/>
</dbReference>
<evidence type="ECO:0000256" key="1">
    <source>
        <dbReference type="ARBA" id="ARBA00004651"/>
    </source>
</evidence>
<keyword evidence="3 9" id="KW-0812">Transmembrane</keyword>
<dbReference type="PROSITE" id="PS50262">
    <property type="entry name" value="G_PROTEIN_RECEP_F1_2"/>
    <property type="match status" value="1"/>
</dbReference>
<dbReference type="Pfam" id="PF00001">
    <property type="entry name" value="7tm_1"/>
    <property type="match status" value="2"/>
</dbReference>
<evidence type="ECO:0000256" key="8">
    <source>
        <dbReference type="ARBA" id="ARBA00023224"/>
    </source>
</evidence>
<dbReference type="PANTHER" id="PTHR24249">
    <property type="entry name" value="HISTAMINE RECEPTOR-RELATED G-PROTEIN COUPLED RECEPTOR"/>
    <property type="match status" value="1"/>
</dbReference>
<dbReference type="GO" id="GO:0004930">
    <property type="term" value="F:G protein-coupled receptor activity"/>
    <property type="evidence" value="ECO:0007669"/>
    <property type="project" value="UniProtKB-KW"/>
</dbReference>
<keyword evidence="7 11" id="KW-0675">Receptor</keyword>
<sequence length="327" mass="37295">MASITKEEGFLSNNELNSSSLHRQNETCSDRYESGVSNADLTLATEYSFLIAIIVNSIACPFTVLLNVLIIAAVVKTRRLRNNSNILLAFLAATDVLSGLFLQPSYVIWKALQLNSVKNNCLLRSIHNWIFIVIPLVSLFHLTLVTLERLIAIKFSLRYLSILTPRKIRILVATVWVFALVTPIGLDLASGTRFSRFSNVFLAFIVVFCILFILATYAVLFREIRRHREAIQTQQRSHEEMERFAREKKTFKTIVFVFAALLISYVPMAIALLFRPRSGYSGIYDVLLPWARTFAMLNSLFNPLIYCWRQKELRNAVLRNPVVPSPS</sequence>
<feature type="transmembrane region" description="Helical" evidence="9">
    <location>
        <begin position="47"/>
        <end position="75"/>
    </location>
</feature>
<dbReference type="SMART" id="SM01381">
    <property type="entry name" value="7TM_GPCR_Srsx"/>
    <property type="match status" value="1"/>
</dbReference>
<dbReference type="SUPFAM" id="SSF81321">
    <property type="entry name" value="Family A G protein-coupled receptor-like"/>
    <property type="match status" value="1"/>
</dbReference>
<evidence type="ECO:0000256" key="4">
    <source>
        <dbReference type="ARBA" id="ARBA00022989"/>
    </source>
</evidence>
<feature type="transmembrane region" description="Helical" evidence="9">
    <location>
        <begin position="129"/>
        <end position="147"/>
    </location>
</feature>
<proteinExistence type="predicted"/>
<feature type="transmembrane region" description="Helical" evidence="9">
    <location>
        <begin position="87"/>
        <end position="109"/>
    </location>
</feature>
<evidence type="ECO:0000256" key="6">
    <source>
        <dbReference type="ARBA" id="ARBA00023136"/>
    </source>
</evidence>
<dbReference type="InterPro" id="IPR000276">
    <property type="entry name" value="GPCR_Rhodpsn"/>
</dbReference>
<dbReference type="AlphaFoldDB" id="A0AAD9VBU7"/>
<comment type="caution">
    <text evidence="11">The sequence shown here is derived from an EMBL/GenBank/DDBJ whole genome shotgun (WGS) entry which is preliminary data.</text>
</comment>
<dbReference type="Gene3D" id="1.20.1070.10">
    <property type="entry name" value="Rhodopsin 7-helix transmembrane proteins"/>
    <property type="match status" value="1"/>
</dbReference>
<evidence type="ECO:0000313" key="12">
    <source>
        <dbReference type="Proteomes" id="UP001249851"/>
    </source>
</evidence>
<keyword evidence="2" id="KW-1003">Cell membrane</keyword>
<name>A0AAD9VBU7_ACRCE</name>
<keyword evidence="8" id="KW-0807">Transducer</keyword>
<feature type="domain" description="G-protein coupled receptors family 1 profile" evidence="10">
    <location>
        <begin position="66"/>
        <end position="306"/>
    </location>
</feature>
<evidence type="ECO:0000256" key="9">
    <source>
        <dbReference type="SAM" id="Phobius"/>
    </source>
</evidence>
<keyword evidence="4 9" id="KW-1133">Transmembrane helix</keyword>
<keyword evidence="6 9" id="KW-0472">Membrane</keyword>
<evidence type="ECO:0000313" key="11">
    <source>
        <dbReference type="EMBL" id="KAK2568711.1"/>
    </source>
</evidence>
<dbReference type="PANTHER" id="PTHR24249:SF421">
    <property type="entry name" value="G-PROTEIN COUPLED RECEPTORS FAMILY 1 PROFILE DOMAIN-CONTAINING PROTEIN"/>
    <property type="match status" value="1"/>
</dbReference>
<dbReference type="CDD" id="cd00637">
    <property type="entry name" value="7tm_classA_rhodopsin-like"/>
    <property type="match status" value="1"/>
</dbReference>
<dbReference type="EMBL" id="JARQWQ010000011">
    <property type="protein sequence ID" value="KAK2568711.1"/>
    <property type="molecule type" value="Genomic_DNA"/>
</dbReference>
<evidence type="ECO:0000256" key="7">
    <source>
        <dbReference type="ARBA" id="ARBA00023170"/>
    </source>
</evidence>
<organism evidence="11 12">
    <name type="scientific">Acropora cervicornis</name>
    <name type="common">Staghorn coral</name>
    <dbReference type="NCBI Taxonomy" id="6130"/>
    <lineage>
        <taxon>Eukaryota</taxon>
        <taxon>Metazoa</taxon>
        <taxon>Cnidaria</taxon>
        <taxon>Anthozoa</taxon>
        <taxon>Hexacorallia</taxon>
        <taxon>Scleractinia</taxon>
        <taxon>Astrocoeniina</taxon>
        <taxon>Acroporidae</taxon>
        <taxon>Acropora</taxon>
    </lineage>
</organism>
<feature type="transmembrane region" description="Helical" evidence="9">
    <location>
        <begin position="168"/>
        <end position="186"/>
    </location>
</feature>
<feature type="transmembrane region" description="Helical" evidence="9">
    <location>
        <begin position="198"/>
        <end position="220"/>
    </location>
</feature>
<reference evidence="11" key="2">
    <citation type="journal article" date="2023" name="Science">
        <title>Genomic signatures of disease resistance in endangered staghorn corals.</title>
        <authorList>
            <person name="Vollmer S.V."/>
            <person name="Selwyn J.D."/>
            <person name="Despard B.A."/>
            <person name="Roesel C.L."/>
        </authorList>
    </citation>
    <scope>NUCLEOTIDE SEQUENCE</scope>
    <source>
        <strain evidence="11">K2</strain>
    </source>
</reference>
<evidence type="ECO:0000256" key="5">
    <source>
        <dbReference type="ARBA" id="ARBA00023040"/>
    </source>
</evidence>
<gene>
    <name evidence="11" type="ORF">P5673_006705</name>
</gene>
<dbReference type="GO" id="GO:0005886">
    <property type="term" value="C:plasma membrane"/>
    <property type="evidence" value="ECO:0007669"/>
    <property type="project" value="UniProtKB-SubCell"/>
</dbReference>
<feature type="transmembrane region" description="Helical" evidence="9">
    <location>
        <begin position="253"/>
        <end position="274"/>
    </location>
</feature>
<comment type="subcellular location">
    <subcellularLocation>
        <location evidence="1">Cell membrane</location>
        <topology evidence="1">Multi-pass membrane protein</topology>
    </subcellularLocation>
</comment>
<evidence type="ECO:0000256" key="2">
    <source>
        <dbReference type="ARBA" id="ARBA00022475"/>
    </source>
</evidence>
<evidence type="ECO:0000256" key="3">
    <source>
        <dbReference type="ARBA" id="ARBA00022692"/>
    </source>
</evidence>